<sequence>MIAYFGRTRFKVAIDIGFGDVVNTIEYSILTTCSKEALFESNMKLTCYSKKFIFAEKLKSIVY</sequence>
<dbReference type="EMBL" id="JSAN01000151">
    <property type="protein sequence ID" value="KIC70702.1"/>
    <property type="molecule type" value="Genomic_DNA"/>
</dbReference>
<proteinExistence type="predicted"/>
<comment type="caution">
    <text evidence="1">The sequence shown here is derived from an EMBL/GenBank/DDBJ whole genome shotgun (WGS) entry which is preliminary data.</text>
</comment>
<gene>
    <name evidence="1" type="ORF">DB44_GF00020</name>
</gene>
<protein>
    <submittedName>
        <fullName evidence="1">Uncharacterized protein</fullName>
    </submittedName>
</protein>
<accession>A0A0C1JTY8</accession>
<dbReference type="AlphaFoldDB" id="A0A0C1JTY8"/>
<evidence type="ECO:0000313" key="2">
    <source>
        <dbReference type="Proteomes" id="UP000031465"/>
    </source>
</evidence>
<name>A0A0C1JTY8_9BACT</name>
<dbReference type="PATRIC" id="fig|362787.3.peg.2098"/>
<dbReference type="Proteomes" id="UP000031465">
    <property type="component" value="Unassembled WGS sequence"/>
</dbReference>
<organism evidence="1 2">
    <name type="scientific">Candidatus Protochlamydia amoebophila</name>
    <dbReference type="NCBI Taxonomy" id="362787"/>
    <lineage>
        <taxon>Bacteria</taxon>
        <taxon>Pseudomonadati</taxon>
        <taxon>Chlamydiota</taxon>
        <taxon>Chlamydiia</taxon>
        <taxon>Parachlamydiales</taxon>
        <taxon>Parachlamydiaceae</taxon>
        <taxon>Candidatus Protochlamydia</taxon>
    </lineage>
</organism>
<reference evidence="1 2" key="1">
    <citation type="journal article" date="2014" name="Mol. Biol. Evol.">
        <title>Massive expansion of Ubiquitination-related gene families within the Chlamydiae.</title>
        <authorList>
            <person name="Domman D."/>
            <person name="Collingro A."/>
            <person name="Lagkouvardos I."/>
            <person name="Gehre L."/>
            <person name="Weinmaier T."/>
            <person name="Rattei T."/>
            <person name="Subtil A."/>
            <person name="Horn M."/>
        </authorList>
    </citation>
    <scope>NUCLEOTIDE SEQUENCE [LARGE SCALE GENOMIC DNA]</scope>
    <source>
        <strain evidence="1 2">EI2</strain>
    </source>
</reference>
<evidence type="ECO:0000313" key="1">
    <source>
        <dbReference type="EMBL" id="KIC70702.1"/>
    </source>
</evidence>
<dbReference type="RefSeq" id="WP_039361010.1">
    <property type="nucleotide sequence ID" value="NZ_JSAN01000151.1"/>
</dbReference>